<sequence length="146" mass="15898">MVKIGRNQPAPESGINPALAFGSLQLEIEIFDGCCRGNGIKRHVHDGGHTSAGSSLCSGCKAFPLSPAGFVQMDMCIYKTWHDDKGIQLAVGNHVVLGEHEISIVQDAWNNGEDLTGVLRINDRCWTNPIVGHYFRRGDGFAHKVN</sequence>
<dbReference type="AlphaFoldDB" id="A0A9P8SZI8"/>
<dbReference type="EMBL" id="JAEUBD010001504">
    <property type="protein sequence ID" value="KAH3659885.1"/>
    <property type="molecule type" value="Genomic_DNA"/>
</dbReference>
<comment type="caution">
    <text evidence="1">The sequence shown here is derived from an EMBL/GenBank/DDBJ whole genome shotgun (WGS) entry which is preliminary data.</text>
</comment>
<reference evidence="1" key="1">
    <citation type="journal article" date="2021" name="Open Biol.">
        <title>Shared evolutionary footprints suggest mitochondrial oxidative damage underlies multiple complex I losses in fungi.</title>
        <authorList>
            <person name="Schikora-Tamarit M.A."/>
            <person name="Marcet-Houben M."/>
            <person name="Nosek J."/>
            <person name="Gabaldon T."/>
        </authorList>
    </citation>
    <scope>NUCLEOTIDE SEQUENCE</scope>
    <source>
        <strain evidence="1">NCAIM Y.01608</strain>
    </source>
</reference>
<gene>
    <name evidence="1" type="ORF">OGATHE_005930</name>
</gene>
<accession>A0A9P8SZI8</accession>
<evidence type="ECO:0000313" key="1">
    <source>
        <dbReference type="EMBL" id="KAH3659885.1"/>
    </source>
</evidence>
<organism evidence="1 2">
    <name type="scientific">Ogataea polymorpha</name>
    <dbReference type="NCBI Taxonomy" id="460523"/>
    <lineage>
        <taxon>Eukaryota</taxon>
        <taxon>Fungi</taxon>
        <taxon>Dikarya</taxon>
        <taxon>Ascomycota</taxon>
        <taxon>Saccharomycotina</taxon>
        <taxon>Pichiomycetes</taxon>
        <taxon>Pichiales</taxon>
        <taxon>Pichiaceae</taxon>
        <taxon>Ogataea</taxon>
    </lineage>
</organism>
<protein>
    <submittedName>
        <fullName evidence="1">Uncharacterized protein</fullName>
    </submittedName>
</protein>
<keyword evidence="2" id="KW-1185">Reference proteome</keyword>
<name>A0A9P8SZI8_9ASCO</name>
<evidence type="ECO:0000313" key="2">
    <source>
        <dbReference type="Proteomes" id="UP000788993"/>
    </source>
</evidence>
<dbReference type="Proteomes" id="UP000788993">
    <property type="component" value="Unassembled WGS sequence"/>
</dbReference>
<proteinExistence type="predicted"/>
<reference evidence="1" key="2">
    <citation type="submission" date="2021-01" db="EMBL/GenBank/DDBJ databases">
        <authorList>
            <person name="Schikora-Tamarit M.A."/>
        </authorList>
    </citation>
    <scope>NUCLEOTIDE SEQUENCE</scope>
    <source>
        <strain evidence="1">NCAIM Y.01608</strain>
    </source>
</reference>